<feature type="domain" description="NADH-quinone oxidoreductase subunit D" evidence="5">
    <location>
        <begin position="104"/>
        <end position="168"/>
    </location>
</feature>
<evidence type="ECO:0000256" key="1">
    <source>
        <dbReference type="ARBA" id="ARBA00005769"/>
    </source>
</evidence>
<dbReference type="GO" id="GO:0016151">
    <property type="term" value="F:nickel cation binding"/>
    <property type="evidence" value="ECO:0007669"/>
    <property type="project" value="InterPro"/>
</dbReference>
<dbReference type="GO" id="GO:0016651">
    <property type="term" value="F:oxidoreductase activity, acting on NAD(P)H"/>
    <property type="evidence" value="ECO:0007669"/>
    <property type="project" value="InterPro"/>
</dbReference>
<evidence type="ECO:0000259" key="5">
    <source>
        <dbReference type="Pfam" id="PF00346"/>
    </source>
</evidence>
<dbReference type="SUPFAM" id="SSF56762">
    <property type="entry name" value="HydB/Nqo4-like"/>
    <property type="match status" value="1"/>
</dbReference>
<dbReference type="InterPro" id="IPR022885">
    <property type="entry name" value="NDH1_su_D/H"/>
</dbReference>
<dbReference type="AlphaFoldDB" id="A0A383BEJ8"/>
<accession>A0A383BEJ8</accession>
<dbReference type="EMBL" id="UINC01199703">
    <property type="protein sequence ID" value="SVE18253.1"/>
    <property type="molecule type" value="Genomic_DNA"/>
</dbReference>
<dbReference type="PANTHER" id="PTHR11993:SF10">
    <property type="entry name" value="NADH DEHYDROGENASE [UBIQUINONE] IRON-SULFUR PROTEIN 2, MITOCHONDRIAL"/>
    <property type="match status" value="1"/>
</dbReference>
<dbReference type="PROSITE" id="PS00535">
    <property type="entry name" value="COMPLEX1_49K"/>
    <property type="match status" value="1"/>
</dbReference>
<dbReference type="InterPro" id="IPR014029">
    <property type="entry name" value="NADH_UbQ_OxRdtase_49kDa_CS"/>
</dbReference>
<dbReference type="GO" id="GO:0048038">
    <property type="term" value="F:quinone binding"/>
    <property type="evidence" value="ECO:0007669"/>
    <property type="project" value="InterPro"/>
</dbReference>
<organism evidence="6">
    <name type="scientific">marine metagenome</name>
    <dbReference type="NCBI Taxonomy" id="408172"/>
    <lineage>
        <taxon>unclassified sequences</taxon>
        <taxon>metagenomes</taxon>
        <taxon>ecological metagenomes</taxon>
    </lineage>
</organism>
<evidence type="ECO:0000256" key="2">
    <source>
        <dbReference type="ARBA" id="ARBA00022448"/>
    </source>
</evidence>
<feature type="non-terminal residue" evidence="6">
    <location>
        <position position="168"/>
    </location>
</feature>
<keyword evidence="2" id="KW-0813">Transport</keyword>
<dbReference type="InterPro" id="IPR001135">
    <property type="entry name" value="NADH_Q_OxRdtase_suD"/>
</dbReference>
<keyword evidence="3" id="KW-1278">Translocase</keyword>
<keyword evidence="4" id="KW-0520">NAD</keyword>
<protein>
    <recommendedName>
        <fullName evidence="5">NADH-quinone oxidoreductase subunit D domain-containing protein</fullName>
    </recommendedName>
</protein>
<comment type="similarity">
    <text evidence="1">Belongs to the complex I 49 kDa subunit family.</text>
</comment>
<dbReference type="InterPro" id="IPR001501">
    <property type="entry name" value="Ni-dep_hyd_lsu"/>
</dbReference>
<dbReference type="Gene3D" id="1.10.645.10">
    <property type="entry name" value="Cytochrome-c3 Hydrogenase, chain B"/>
    <property type="match status" value="1"/>
</dbReference>
<dbReference type="GO" id="GO:0051287">
    <property type="term" value="F:NAD binding"/>
    <property type="evidence" value="ECO:0007669"/>
    <property type="project" value="InterPro"/>
</dbReference>
<evidence type="ECO:0000313" key="6">
    <source>
        <dbReference type="EMBL" id="SVE18253.1"/>
    </source>
</evidence>
<dbReference type="Pfam" id="PF00374">
    <property type="entry name" value="NiFeSe_Hases"/>
    <property type="match status" value="1"/>
</dbReference>
<sequence length="168" mass="19358">MTHGLWTLKVKVDGETVVDTEPDMGYIHRGVEKICEARDFTQITTYCDRLCYASANTWSHAYIYAAEDLLDVEVPECAEYIRMVAIELQRIASHLMWLGAYCPDVGNLTGMVWCLRERETMMDLLQELGGSRMHYNFPRVGGVKRDLPIGFAMRCRAKLKLFLDRIQE</sequence>
<dbReference type="PANTHER" id="PTHR11993">
    <property type="entry name" value="NADH-UBIQUINONE OXIDOREDUCTASE 49 KDA SUBUNIT"/>
    <property type="match status" value="1"/>
</dbReference>
<dbReference type="InterPro" id="IPR029014">
    <property type="entry name" value="NiFe-Hase_large"/>
</dbReference>
<proteinExistence type="inferred from homology"/>
<dbReference type="Pfam" id="PF00346">
    <property type="entry name" value="Complex1_49kDa"/>
    <property type="match status" value="1"/>
</dbReference>
<evidence type="ECO:0000256" key="4">
    <source>
        <dbReference type="ARBA" id="ARBA00023027"/>
    </source>
</evidence>
<evidence type="ECO:0000256" key="3">
    <source>
        <dbReference type="ARBA" id="ARBA00022967"/>
    </source>
</evidence>
<name>A0A383BEJ8_9ZZZZ</name>
<reference evidence="6" key="1">
    <citation type="submission" date="2018-05" db="EMBL/GenBank/DDBJ databases">
        <authorList>
            <person name="Lanie J.A."/>
            <person name="Ng W.-L."/>
            <person name="Kazmierczak K.M."/>
            <person name="Andrzejewski T.M."/>
            <person name="Davidsen T.M."/>
            <person name="Wayne K.J."/>
            <person name="Tettelin H."/>
            <person name="Glass J.I."/>
            <person name="Rusch D."/>
            <person name="Podicherti R."/>
            <person name="Tsui H.-C.T."/>
            <person name="Winkler M.E."/>
        </authorList>
    </citation>
    <scope>NUCLEOTIDE SEQUENCE</scope>
</reference>
<gene>
    <name evidence="6" type="ORF">METZ01_LOCUS471107</name>
</gene>